<dbReference type="Pfam" id="PF03572">
    <property type="entry name" value="Peptidase_S41"/>
    <property type="match status" value="1"/>
</dbReference>
<keyword evidence="3" id="KW-1185">Reference proteome</keyword>
<dbReference type="GO" id="GO:0008236">
    <property type="term" value="F:serine-type peptidase activity"/>
    <property type="evidence" value="ECO:0007669"/>
    <property type="project" value="InterPro"/>
</dbReference>
<accession>A0A078LUZ3</accession>
<dbReference type="GO" id="GO:0006508">
    <property type="term" value="P:proteolysis"/>
    <property type="evidence" value="ECO:0007669"/>
    <property type="project" value="InterPro"/>
</dbReference>
<proteinExistence type="predicted"/>
<evidence type="ECO:0000259" key="1">
    <source>
        <dbReference type="Pfam" id="PF03572"/>
    </source>
</evidence>
<dbReference type="SUPFAM" id="SSF52096">
    <property type="entry name" value="ClpP/crotonase"/>
    <property type="match status" value="1"/>
</dbReference>
<dbReference type="InterPro" id="IPR029045">
    <property type="entry name" value="ClpP/crotonase-like_dom_sf"/>
</dbReference>
<dbReference type="AlphaFoldDB" id="A0A078LUZ3"/>
<dbReference type="Gene3D" id="3.90.226.10">
    <property type="entry name" value="2-enoyl-CoA Hydratase, Chain A, domain 1"/>
    <property type="match status" value="1"/>
</dbReference>
<gene>
    <name evidence="2" type="ORF">BN1048_00127</name>
</gene>
<dbReference type="STRING" id="1461582.BN1048_00127"/>
<dbReference type="EMBL" id="CCSE01000001">
    <property type="protein sequence ID" value="CDZ99008.1"/>
    <property type="molecule type" value="Genomic_DNA"/>
</dbReference>
<evidence type="ECO:0000313" key="3">
    <source>
        <dbReference type="Proteomes" id="UP000044136"/>
    </source>
</evidence>
<dbReference type="HOGENOM" id="CLU_052467_0_0_9"/>
<feature type="domain" description="Tail specific protease" evidence="1">
    <location>
        <begin position="193"/>
        <end position="395"/>
    </location>
</feature>
<sequence length="418" mass="48555">MYIDIFNEVVDIMQNDYAGHKDKQGWDSPDRYRENIRELSNQHQLDDYTFINIINDYLLDFKDPHMFFIAKDEQSKTNKDIGFKVRRFNDVLYVTEVMSETRLNAGDRVIALDKLTVSELSLKHKRELRDEIPERQRWENIIEKYNTLYIENNYREVTSFNLKLYDKQQYTPIHSLEKLNHNTFNMTLTDFFSPDPIEKIIASNQERLSDLENLIIDVRQNRGGSDSSFEQLLPLLFPEGKTIINLDNYKMDFNITKRTADLQIKGLKSLQDKTTDTSFKESLDNMITFFQDNSGKGFVSFENGGEFEVEGSEFPKNIIVLADAYCGSAGDIFVDIASRSAKVAVIGRPTAGLNDYSNLINKDWEEKFSLYYPTSRMVSLDSGIKDTGVKPDTYVKWTPEHLQADIDMNIALNFLEER</sequence>
<organism evidence="2 3">
    <name type="scientific">Jeotgalicoccus saudimassiliensis</name>
    <dbReference type="NCBI Taxonomy" id="1461582"/>
    <lineage>
        <taxon>Bacteria</taxon>
        <taxon>Bacillati</taxon>
        <taxon>Bacillota</taxon>
        <taxon>Bacilli</taxon>
        <taxon>Bacillales</taxon>
        <taxon>Staphylococcaceae</taxon>
        <taxon>Jeotgalicoccus</taxon>
    </lineage>
</organism>
<dbReference type="OrthoDB" id="2327485at2"/>
<name>A0A078LUZ3_9STAP</name>
<protein>
    <submittedName>
        <fullName evidence="2">Peptidase family S41</fullName>
    </submittedName>
</protein>
<reference evidence="2 3" key="1">
    <citation type="submission" date="2014-07" db="EMBL/GenBank/DDBJ databases">
        <authorList>
            <person name="Urmite Genomes Urmite Genomes"/>
        </authorList>
    </citation>
    <scope>NUCLEOTIDE SEQUENCE [LARGE SCALE GENOMIC DNA]</scope>
    <source>
        <strain evidence="2 3">13MG44_air</strain>
    </source>
</reference>
<dbReference type="Proteomes" id="UP000044136">
    <property type="component" value="Unassembled WGS sequence"/>
</dbReference>
<dbReference type="eggNOG" id="COG0793">
    <property type="taxonomic scope" value="Bacteria"/>
</dbReference>
<dbReference type="InterPro" id="IPR005151">
    <property type="entry name" value="Tail-specific_protease"/>
</dbReference>
<dbReference type="RefSeq" id="WP_035807438.1">
    <property type="nucleotide sequence ID" value="NZ_CCSE01000001.1"/>
</dbReference>
<evidence type="ECO:0000313" key="2">
    <source>
        <dbReference type="EMBL" id="CDZ99008.1"/>
    </source>
</evidence>